<evidence type="ECO:0000259" key="12">
    <source>
        <dbReference type="PROSITE" id="PS50215"/>
    </source>
</evidence>
<comment type="caution">
    <text evidence="8">Lacks conserved residue(s) required for the propagation of feature annotation.</text>
</comment>
<feature type="disulfide bond" evidence="9">
    <location>
        <begin position="1290"/>
        <end position="1324"/>
    </location>
</feature>
<feature type="region of interest" description="Disordered" evidence="11">
    <location>
        <begin position="630"/>
        <end position="651"/>
    </location>
</feature>
<evidence type="ECO:0000256" key="2">
    <source>
        <dbReference type="ARBA" id="ARBA00022723"/>
    </source>
</evidence>
<accession>A0A177BB43</accession>
<evidence type="ECO:0008006" key="16">
    <source>
        <dbReference type="Google" id="ProtNLM"/>
    </source>
</evidence>
<feature type="domain" description="ShKT" evidence="13">
    <location>
        <begin position="1630"/>
        <end position="1663"/>
    </location>
</feature>
<keyword evidence="2" id="KW-0479">Metal-binding</keyword>
<dbReference type="Pfam" id="PF01549">
    <property type="entry name" value="ShK"/>
    <property type="match status" value="4"/>
</dbReference>
<feature type="compositionally biased region" description="Basic and acidic residues" evidence="11">
    <location>
        <begin position="255"/>
        <end position="266"/>
    </location>
</feature>
<evidence type="ECO:0000313" key="15">
    <source>
        <dbReference type="Proteomes" id="UP000078046"/>
    </source>
</evidence>
<protein>
    <recommendedName>
        <fullName evidence="16">ShKT domain-containing protein</fullName>
    </recommendedName>
</protein>
<proteinExistence type="predicted"/>
<evidence type="ECO:0000256" key="7">
    <source>
        <dbReference type="ARBA" id="ARBA00023180"/>
    </source>
</evidence>
<feature type="domain" description="Peptidase M12B" evidence="12">
    <location>
        <begin position="1014"/>
        <end position="1117"/>
    </location>
</feature>
<feature type="region of interest" description="Disordered" evidence="11">
    <location>
        <begin position="1"/>
        <end position="23"/>
    </location>
</feature>
<evidence type="ECO:0000256" key="3">
    <source>
        <dbReference type="ARBA" id="ARBA00022801"/>
    </source>
</evidence>
<dbReference type="GO" id="GO:0046872">
    <property type="term" value="F:metal ion binding"/>
    <property type="evidence" value="ECO:0007669"/>
    <property type="project" value="UniProtKB-KW"/>
</dbReference>
<dbReference type="InterPro" id="IPR001590">
    <property type="entry name" value="Peptidase_M12B"/>
</dbReference>
<keyword evidence="6 9" id="KW-1015">Disulfide bond</keyword>
<keyword evidence="3" id="KW-0378">Hydrolase</keyword>
<dbReference type="SMART" id="SM00254">
    <property type="entry name" value="ShKT"/>
    <property type="match status" value="4"/>
</dbReference>
<feature type="compositionally biased region" description="Polar residues" evidence="11">
    <location>
        <begin position="631"/>
        <end position="651"/>
    </location>
</feature>
<feature type="region of interest" description="Disordered" evidence="11">
    <location>
        <begin position="462"/>
        <end position="551"/>
    </location>
</feature>
<dbReference type="Gene3D" id="1.10.10.1940">
    <property type="match status" value="1"/>
</dbReference>
<reference evidence="14 15" key="1">
    <citation type="submission" date="2016-04" db="EMBL/GenBank/DDBJ databases">
        <title>The genome of Intoshia linei affirms orthonectids as highly simplified spiralians.</title>
        <authorList>
            <person name="Mikhailov K.V."/>
            <person name="Slusarev G.S."/>
            <person name="Nikitin M.A."/>
            <person name="Logacheva M.D."/>
            <person name="Penin A."/>
            <person name="Aleoshin V."/>
            <person name="Panchin Y.V."/>
        </authorList>
    </citation>
    <scope>NUCLEOTIDE SEQUENCE [LARGE SCALE GENOMIC DNA]</scope>
    <source>
        <strain evidence="14">Intl2013</strain>
        <tissue evidence="14">Whole animal</tissue>
    </source>
</reference>
<gene>
    <name evidence="14" type="ORF">A3Q56_00710</name>
</gene>
<dbReference type="InterPro" id="IPR006586">
    <property type="entry name" value="ADAM_Cys-rich"/>
</dbReference>
<keyword evidence="7" id="KW-0325">Glycoprotein</keyword>
<feature type="disulfide bond" evidence="9">
    <location>
        <begin position="1550"/>
        <end position="1584"/>
    </location>
</feature>
<feature type="region of interest" description="Disordered" evidence="11">
    <location>
        <begin position="255"/>
        <end position="282"/>
    </location>
</feature>
<evidence type="ECO:0000256" key="10">
    <source>
        <dbReference type="SAM" id="Coils"/>
    </source>
</evidence>
<keyword evidence="4" id="KW-0862">Zinc</keyword>
<dbReference type="Pfam" id="PF17771">
    <property type="entry name" value="ADAMTS_CR_2"/>
    <property type="match status" value="1"/>
</dbReference>
<feature type="coiled-coil region" evidence="10">
    <location>
        <begin position="579"/>
        <end position="606"/>
    </location>
</feature>
<evidence type="ECO:0000256" key="1">
    <source>
        <dbReference type="ARBA" id="ARBA00022670"/>
    </source>
</evidence>
<dbReference type="OrthoDB" id="5948003at2759"/>
<dbReference type="PANTHER" id="PTHR48233">
    <property type="entry name" value="MUCIN 4B, ISOFORM B-RELATED"/>
    <property type="match status" value="1"/>
</dbReference>
<keyword evidence="5" id="KW-0482">Metalloprotease</keyword>
<dbReference type="InterPro" id="IPR003582">
    <property type="entry name" value="ShKT_dom"/>
</dbReference>
<dbReference type="PANTHER" id="PTHR48233:SF4">
    <property type="entry name" value="MUCIN 4B, ISOFORM B-RELATED"/>
    <property type="match status" value="1"/>
</dbReference>
<dbReference type="SUPFAM" id="SSF55486">
    <property type="entry name" value="Metalloproteases ('zincins'), catalytic domain"/>
    <property type="match status" value="1"/>
</dbReference>
<dbReference type="SMART" id="SM00608">
    <property type="entry name" value="ACR"/>
    <property type="match status" value="1"/>
</dbReference>
<keyword evidence="10" id="KW-0175">Coiled coil</keyword>
<evidence type="ECO:0000313" key="14">
    <source>
        <dbReference type="EMBL" id="OAF71539.1"/>
    </source>
</evidence>
<feature type="compositionally biased region" description="Polar residues" evidence="11">
    <location>
        <begin position="267"/>
        <end position="282"/>
    </location>
</feature>
<evidence type="ECO:0000259" key="13">
    <source>
        <dbReference type="PROSITE" id="PS51670"/>
    </source>
</evidence>
<dbReference type="Gene3D" id="3.40.390.10">
    <property type="entry name" value="Collagenase (Catalytic Domain)"/>
    <property type="match status" value="1"/>
</dbReference>
<dbReference type="InterPro" id="IPR024079">
    <property type="entry name" value="MetalloPept_cat_dom_sf"/>
</dbReference>
<keyword evidence="15" id="KW-1185">Reference proteome</keyword>
<evidence type="ECO:0000256" key="5">
    <source>
        <dbReference type="ARBA" id="ARBA00023049"/>
    </source>
</evidence>
<dbReference type="Gene3D" id="3.40.1620.60">
    <property type="match status" value="1"/>
</dbReference>
<feature type="region of interest" description="Disordered" evidence="11">
    <location>
        <begin position="1724"/>
        <end position="1837"/>
    </location>
</feature>
<dbReference type="Proteomes" id="UP000078046">
    <property type="component" value="Unassembled WGS sequence"/>
</dbReference>
<dbReference type="PROSITE" id="PS51670">
    <property type="entry name" value="SHKT"/>
    <property type="match status" value="3"/>
</dbReference>
<dbReference type="EMBL" id="LWCA01000043">
    <property type="protein sequence ID" value="OAF71539.1"/>
    <property type="molecule type" value="Genomic_DNA"/>
</dbReference>
<evidence type="ECO:0000256" key="11">
    <source>
        <dbReference type="SAM" id="MobiDB-lite"/>
    </source>
</evidence>
<evidence type="ECO:0000256" key="4">
    <source>
        <dbReference type="ARBA" id="ARBA00022833"/>
    </source>
</evidence>
<feature type="compositionally biased region" description="Low complexity" evidence="11">
    <location>
        <begin position="465"/>
        <end position="475"/>
    </location>
</feature>
<evidence type="ECO:0000256" key="9">
    <source>
        <dbReference type="PROSITE-ProRule" id="PRU01005"/>
    </source>
</evidence>
<dbReference type="GO" id="GO:0006508">
    <property type="term" value="P:proteolysis"/>
    <property type="evidence" value="ECO:0007669"/>
    <property type="project" value="UniProtKB-KW"/>
</dbReference>
<name>A0A177BB43_9BILA</name>
<dbReference type="GO" id="GO:0004222">
    <property type="term" value="F:metalloendopeptidase activity"/>
    <property type="evidence" value="ECO:0007669"/>
    <property type="project" value="InterPro"/>
</dbReference>
<dbReference type="Gene3D" id="1.10.10.1870">
    <property type="entry name" value="ShTK domain-like"/>
    <property type="match status" value="1"/>
</dbReference>
<sequence>MTNFEMGLRMSRSKNENPTEITITGRNPSQEAVIGSKAPSMYYTGMNLSDCDKPHLEHDGNSLFAMGKLPNLTNNLNSSNSNYSNHSHNLDNNLKDSNTIQSFKPYTRSKKKDQGVFGTMHHAFENFNINNIAPNEQCYRGADTNFQVNQKHQDIWSTSIDDNKYSYSNSKCITSKFEPQLNNDKNKKNTFPIVDQESRSNCNTNLHLFKNVKNRNKNWNNDCKIFNTTTSIDIKLQNTQQVCRYFSSQNSNLDMSKEGHSVHGADRSSQNLHNPKKNPSYTDLNVSPTQFNFSQMSNYLNGPLDLQNFGSKTALNFKNHSETPNHENYNSVVSPNCQFRGSDRSNTFDGVDESSANIELIESSEKWGQLPVCQKKIWDISRLKIPTKKHVNSKKFQHSNNGTLIWEKFRVNRPSDINGKVEKQNDNILQCDKGTALRKPRDNPSDRDYSVWNGDSYYKKKSDYKSSNTTSYNNKNDYDRSCKNNVHKNFKGKNFDSKSNDVNYKKNGLNCSQPQNIKRDGKVSSVGWNQRDSAGSKDSKRNGTHIWNEANNSSDFRNFESRDYCSEASSKDYSKDVCKQNYNSEIVQMNRKEEEYENNYRQHAKNFNDEQISKMYEQYYPAKLPVHENDFSQNKGAYKNNSFDSHPRNSLQNSRKSNFYCQYNNLENYSNFSHDSKFINNTSHQNYVHQNGGNVYSSRTNHDGLSSESKNGLRNEIVHLENSLKNLLMKEKTLHASLNSTAFNMESSSIEFQRKLDSVVYEIHNINKDLNIKKFFYNQNQSFYKEPNCNYPNFQSYTSKFNEKSNEYQHVDSHFKPKMYQNDQNSFTAPSTASYWKNSSLRPKNSIPVELSAKIGNYNENNIPFVILKNVEVDGFLLKTRIAEYGNISAYFYDPTNLVSLFRLKTFSETTNFLKNTKSVFKDSVKFNLIDENQVVEFFKFQSDCSQPKVDNQQRKRHDYVTHKSRFNKKTKKKKNFKTFQNQTYQTYYVEILFLLDHSVWDWQVHFINSVIKVIFRYQLDKESIGFAYYKGICKYRQGFSTINDRGISSWDTASHELAHNFIEIKKISLGATHDGDFPSEDCPKSSFFIMHPGGGIIDVLKKDNMFTFSDCSIQAFIDTLNGRVGSYTRTCLLNQSCYEPEQEIVKNLPGTMYTLDKQCQIMFGKYYKYYNKTKQESICYKLSCKHLTENHYKQIPPTYIMDGTPCASEMWCIRGLCIQKESLETTQEYCENAKLPNYVPKGCIDKYKNCDSMAFEMPHGCFTNLEIKEGCCKSCHLKGLYLFEIKNGCQNLYNDCDNYKSFCTHRYYVKSLKTFCSQTCGYCDNESNDRAGIKNTTQIVNQEKLFTLFPDITLTSLNSSTTVNMSSLSKNSTSRFEDDNYTHKLTDPVMNYLMKTSPFISKNLNSSKSMLKTQKTLTLELNSNKQTLQSNTFDTHQMKEFSPHFTLYERLVNLIKKDTTQKLNHKLFTFANQDYKNNTFNIYSSFDQKKYSLIIPLNTQYNTTHQRNKIKSYKLLNQACQQLKIKLKFCENNPLFMQTFCSNICLKECKDLKKNCEKLSKYCQYPIYKSLLFIHCKKTCNFCNQVCYEEKETKIEIEFKGQMKFLNCTEIKKEKLCQISVKISGETECADNYLECPRYKKDCNTVGQEILKSFCKKTCGTCQGTTTTVEPKPEYNEICLKLKDEMKMCETQPEFMKKECKSTCPVVSTTSTTIGTTQKTTDFSTTVGPTTTTTTAKPTTTTTANPTTTTTTTTTTTVKPTTTPTTTTTTTVKPITTTTSTVKPTTSNPTTISTTQKTTDVSTTVGPTTTTTTVNPTTTTSNPITSTTSKPTTTTTTTLKPTTISSCIDIVGEECKKHINECNNPVYSVFLLKHCKKTCGKCQIDCIEKVGVKLLVFHNNVDVEMTCQEAKSNNKCNEQTVKQVCCKTCNT</sequence>
<evidence type="ECO:0000256" key="8">
    <source>
        <dbReference type="PROSITE-ProRule" id="PRU00276"/>
    </source>
</evidence>
<organism evidence="14 15">
    <name type="scientific">Intoshia linei</name>
    <dbReference type="NCBI Taxonomy" id="1819745"/>
    <lineage>
        <taxon>Eukaryota</taxon>
        <taxon>Metazoa</taxon>
        <taxon>Spiralia</taxon>
        <taxon>Lophotrochozoa</taxon>
        <taxon>Mesozoa</taxon>
        <taxon>Orthonectida</taxon>
        <taxon>Rhopaluridae</taxon>
        <taxon>Intoshia</taxon>
    </lineage>
</organism>
<comment type="caution">
    <text evidence="14">The sequence shown here is derived from an EMBL/GenBank/DDBJ whole genome shotgun (WGS) entry which is preliminary data.</text>
</comment>
<evidence type="ECO:0000256" key="6">
    <source>
        <dbReference type="ARBA" id="ARBA00023157"/>
    </source>
</evidence>
<feature type="domain" description="ShKT" evidence="13">
    <location>
        <begin position="1290"/>
        <end position="1324"/>
    </location>
</feature>
<dbReference type="InterPro" id="IPR053361">
    <property type="entry name" value="Vulval_dev_neg_regulator"/>
</dbReference>
<dbReference type="InterPro" id="IPR041645">
    <property type="entry name" value="ADAMTS_CR_2"/>
</dbReference>
<keyword evidence="1" id="KW-0645">Protease</keyword>
<feature type="domain" description="ShKT" evidence="13">
    <location>
        <begin position="1550"/>
        <end position="1584"/>
    </location>
</feature>
<dbReference type="PROSITE" id="PS50215">
    <property type="entry name" value="ADAM_MEPRO"/>
    <property type="match status" value="1"/>
</dbReference>